<reference evidence="2 3" key="1">
    <citation type="submission" date="2014-10" db="EMBL/GenBank/DDBJ databases">
        <title>Draft genome of the hookworm Ancylostoma caninum.</title>
        <authorList>
            <person name="Mitreva M."/>
        </authorList>
    </citation>
    <scope>NUCLEOTIDE SEQUENCE [LARGE SCALE GENOMIC DNA]</scope>
    <source>
        <strain evidence="2 3">Baltimore</strain>
    </source>
</reference>
<organism evidence="2 3">
    <name type="scientific">Ancylostoma caninum</name>
    <name type="common">Dog hookworm</name>
    <dbReference type="NCBI Taxonomy" id="29170"/>
    <lineage>
        <taxon>Eukaryota</taxon>
        <taxon>Metazoa</taxon>
        <taxon>Ecdysozoa</taxon>
        <taxon>Nematoda</taxon>
        <taxon>Chromadorea</taxon>
        <taxon>Rhabditida</taxon>
        <taxon>Rhabditina</taxon>
        <taxon>Rhabditomorpha</taxon>
        <taxon>Strongyloidea</taxon>
        <taxon>Ancylostomatidae</taxon>
        <taxon>Ancylostomatinae</taxon>
        <taxon>Ancylostoma</taxon>
    </lineage>
</organism>
<comment type="caution">
    <text evidence="2">The sequence shown here is derived from an EMBL/GenBank/DDBJ whole genome shotgun (WGS) entry which is preliminary data.</text>
</comment>
<dbReference type="AlphaFoldDB" id="A0A368GV84"/>
<name>A0A368GV84_ANCCA</name>
<dbReference type="EMBL" id="JOJR01000071">
    <property type="protein sequence ID" value="RCN46877.1"/>
    <property type="molecule type" value="Genomic_DNA"/>
</dbReference>
<keyword evidence="1" id="KW-1133">Transmembrane helix</keyword>
<dbReference type="STRING" id="29170.A0A368GV84"/>
<proteinExistence type="predicted"/>
<sequence>MGHLLSGRKGTPSEDFIVSTPLPTKGSRRYFGCCCSPSRMLKVFKYAIEEWVFLALLGLIMAVFSLGMDMAIAQLQEGFAVKSVF</sequence>
<feature type="transmembrane region" description="Helical" evidence="1">
    <location>
        <begin position="51"/>
        <end position="72"/>
    </location>
</feature>
<dbReference type="Proteomes" id="UP000252519">
    <property type="component" value="Unassembled WGS sequence"/>
</dbReference>
<evidence type="ECO:0000313" key="2">
    <source>
        <dbReference type="EMBL" id="RCN46877.1"/>
    </source>
</evidence>
<evidence type="ECO:0000313" key="3">
    <source>
        <dbReference type="Proteomes" id="UP000252519"/>
    </source>
</evidence>
<keyword evidence="1" id="KW-0812">Transmembrane</keyword>
<gene>
    <name evidence="2" type="ORF">ANCCAN_07056</name>
</gene>
<protein>
    <submittedName>
        <fullName evidence="2">Uncharacterized protein</fullName>
    </submittedName>
</protein>
<dbReference type="OrthoDB" id="4564at2759"/>
<keyword evidence="3" id="KW-1185">Reference proteome</keyword>
<keyword evidence="1" id="KW-0472">Membrane</keyword>
<evidence type="ECO:0000256" key="1">
    <source>
        <dbReference type="SAM" id="Phobius"/>
    </source>
</evidence>
<accession>A0A368GV84</accession>